<keyword evidence="2" id="KW-1185">Reference proteome</keyword>
<evidence type="ECO:0000313" key="1">
    <source>
        <dbReference type="EMBL" id="CAA9889258.1"/>
    </source>
</evidence>
<proteinExistence type="predicted"/>
<dbReference type="Proteomes" id="UP000494216">
    <property type="component" value="Unassembled WGS sequence"/>
</dbReference>
<dbReference type="AlphaFoldDB" id="A0A8S0Y5K1"/>
<reference evidence="1 2" key="1">
    <citation type="submission" date="2020-02" db="EMBL/GenBank/DDBJ databases">
        <authorList>
            <person name="Hogendoorn C."/>
        </authorList>
    </citation>
    <scope>NUCLEOTIDE SEQUENCE [LARGE SCALE GENOMIC DNA]</scope>
    <source>
        <strain evidence="1">METHB21</strain>
    </source>
</reference>
<dbReference type="EMBL" id="CADCXN010000001">
    <property type="protein sequence ID" value="CAA9889258.1"/>
    <property type="molecule type" value="Genomic_DNA"/>
</dbReference>
<protein>
    <submittedName>
        <fullName evidence="1">Uncharacterized protein</fullName>
    </submittedName>
</protein>
<evidence type="ECO:0000313" key="2">
    <source>
        <dbReference type="Proteomes" id="UP000494216"/>
    </source>
</evidence>
<sequence length="47" mass="5567">MCFFRFHSPELNKLGYYHQLNPMQEINPIKNKIADLKSRGNALRGYL</sequence>
<accession>A0A8S0Y5K1</accession>
<comment type="caution">
    <text evidence="1">The sequence shown here is derived from an EMBL/GenBank/DDBJ whole genome shotgun (WGS) entry which is preliminary data.</text>
</comment>
<name>A0A8S0Y5K1_9GAMM</name>
<gene>
    <name evidence="1" type="ORF">METHB2_10098</name>
</gene>
<organism evidence="1 2">
    <name type="scientific">Candidatus Methylobacter favarea</name>
    <dbReference type="NCBI Taxonomy" id="2707345"/>
    <lineage>
        <taxon>Bacteria</taxon>
        <taxon>Pseudomonadati</taxon>
        <taxon>Pseudomonadota</taxon>
        <taxon>Gammaproteobacteria</taxon>
        <taxon>Methylococcales</taxon>
        <taxon>Methylococcaceae</taxon>
        <taxon>Methylobacter</taxon>
    </lineage>
</organism>